<comment type="caution">
    <text evidence="1">The sequence shown here is derived from an EMBL/GenBank/DDBJ whole genome shotgun (WGS) entry which is preliminary data.</text>
</comment>
<proteinExistence type="predicted"/>
<evidence type="ECO:0000313" key="1">
    <source>
        <dbReference type="EMBL" id="CAD2176580.1"/>
    </source>
</evidence>
<protein>
    <submittedName>
        <fullName evidence="1">Uncharacterized protein</fullName>
    </submittedName>
</protein>
<name>A0A6V7VNK3_MELEN</name>
<reference evidence="1 2" key="1">
    <citation type="submission" date="2020-08" db="EMBL/GenBank/DDBJ databases">
        <authorList>
            <person name="Koutsovoulos G."/>
            <person name="Danchin GJ E."/>
        </authorList>
    </citation>
    <scope>NUCLEOTIDE SEQUENCE [LARGE SCALE GENOMIC DNA]</scope>
</reference>
<organism evidence="1 2">
    <name type="scientific">Meloidogyne enterolobii</name>
    <name type="common">Root-knot nematode worm</name>
    <name type="synonym">Meloidogyne mayaguensis</name>
    <dbReference type="NCBI Taxonomy" id="390850"/>
    <lineage>
        <taxon>Eukaryota</taxon>
        <taxon>Metazoa</taxon>
        <taxon>Ecdysozoa</taxon>
        <taxon>Nematoda</taxon>
        <taxon>Chromadorea</taxon>
        <taxon>Rhabditida</taxon>
        <taxon>Tylenchina</taxon>
        <taxon>Tylenchomorpha</taxon>
        <taxon>Tylenchoidea</taxon>
        <taxon>Meloidogynidae</taxon>
        <taxon>Meloidogyninae</taxon>
        <taxon>Meloidogyne</taxon>
    </lineage>
</organism>
<accession>A0A6V7VNK3</accession>
<dbReference type="AlphaFoldDB" id="A0A6V7VNK3"/>
<gene>
    <name evidence="1" type="ORF">MENT_LOCUS28398</name>
</gene>
<evidence type="ECO:0000313" key="2">
    <source>
        <dbReference type="Proteomes" id="UP000580250"/>
    </source>
</evidence>
<dbReference type="Proteomes" id="UP000580250">
    <property type="component" value="Unassembled WGS sequence"/>
</dbReference>
<dbReference type="EMBL" id="CAJEWN010000279">
    <property type="protein sequence ID" value="CAD2176580.1"/>
    <property type="molecule type" value="Genomic_DNA"/>
</dbReference>
<sequence>MLFIPTASDSKQFFSKSSINTHSLANRFICFKAIKNRFLSNQKSFPVHSIISLNSPLIEWLEIIFSN</sequence>